<accession>A0A553NXW2</accession>
<gene>
    <name evidence="3" type="ORF">TCAL_11377</name>
</gene>
<proteinExistence type="predicted"/>
<dbReference type="OMA" id="NWERIQS"/>
<sequence>MLPAKCWIQVNFLGFCLILVALGTCQAWGNHSSFDNCISGFEGSSSEEDLTPRSLPFFSFLFNRDVDRRSGNTFSRGTTLGSEFLGRRKRVPGSEFLGKRVPGSEFLGKRAPGSEFLGKRAPGSEFLGKRSPGSEFLGKRTPGSEFLGKRTPGSEFLGKRAPGSEFLGKRAPGSEFLGKRTPGSEFLGKRAYAEDEDLQELFHQLYSAHKRMPEVPMSSGQSDRDLNWERIQSMIST</sequence>
<dbReference type="EMBL" id="VCGU01000009">
    <property type="protein sequence ID" value="TRY70269.1"/>
    <property type="molecule type" value="Genomic_DNA"/>
</dbReference>
<name>A0A553NXW2_TIGCA</name>
<keyword evidence="4" id="KW-1185">Reference proteome</keyword>
<feature type="chain" id="PRO_5022167120" evidence="2">
    <location>
        <begin position="28"/>
        <end position="237"/>
    </location>
</feature>
<dbReference type="AlphaFoldDB" id="A0A553NXW2"/>
<evidence type="ECO:0000256" key="2">
    <source>
        <dbReference type="SAM" id="SignalP"/>
    </source>
</evidence>
<keyword evidence="2" id="KW-0732">Signal</keyword>
<evidence type="ECO:0000256" key="1">
    <source>
        <dbReference type="SAM" id="MobiDB-lite"/>
    </source>
</evidence>
<evidence type="ECO:0000313" key="4">
    <source>
        <dbReference type="Proteomes" id="UP000318571"/>
    </source>
</evidence>
<feature type="region of interest" description="Disordered" evidence="1">
    <location>
        <begin position="128"/>
        <end position="180"/>
    </location>
</feature>
<dbReference type="Proteomes" id="UP000318571">
    <property type="component" value="Chromosome 9"/>
</dbReference>
<protein>
    <submittedName>
        <fullName evidence="3">Uncharacterized protein</fullName>
    </submittedName>
</protein>
<feature type="signal peptide" evidence="2">
    <location>
        <begin position="1"/>
        <end position="27"/>
    </location>
</feature>
<comment type="caution">
    <text evidence="3">The sequence shown here is derived from an EMBL/GenBank/DDBJ whole genome shotgun (WGS) entry which is preliminary data.</text>
</comment>
<organism evidence="3 4">
    <name type="scientific">Tigriopus californicus</name>
    <name type="common">Marine copepod</name>
    <dbReference type="NCBI Taxonomy" id="6832"/>
    <lineage>
        <taxon>Eukaryota</taxon>
        <taxon>Metazoa</taxon>
        <taxon>Ecdysozoa</taxon>
        <taxon>Arthropoda</taxon>
        <taxon>Crustacea</taxon>
        <taxon>Multicrustacea</taxon>
        <taxon>Hexanauplia</taxon>
        <taxon>Copepoda</taxon>
        <taxon>Harpacticoida</taxon>
        <taxon>Harpacticidae</taxon>
        <taxon>Tigriopus</taxon>
    </lineage>
</organism>
<reference evidence="3 4" key="1">
    <citation type="journal article" date="2018" name="Nat. Ecol. Evol.">
        <title>Genomic signatures of mitonuclear coevolution across populations of Tigriopus californicus.</title>
        <authorList>
            <person name="Barreto F.S."/>
            <person name="Watson E.T."/>
            <person name="Lima T.G."/>
            <person name="Willett C.S."/>
            <person name="Edmands S."/>
            <person name="Li W."/>
            <person name="Burton R.S."/>
        </authorList>
    </citation>
    <scope>NUCLEOTIDE SEQUENCE [LARGE SCALE GENOMIC DNA]</scope>
    <source>
        <strain evidence="3 4">San Diego</strain>
    </source>
</reference>
<dbReference type="STRING" id="6832.A0A553NXW2"/>
<evidence type="ECO:0000313" key="3">
    <source>
        <dbReference type="EMBL" id="TRY70269.1"/>
    </source>
</evidence>